<evidence type="ECO:0000313" key="1">
    <source>
        <dbReference type="EMBL" id="KAJ1349132.1"/>
    </source>
</evidence>
<proteinExistence type="predicted"/>
<sequence>MMFIGNAPRERPVSPIFISGEKYPEMCRNGLQENGVGKIHRIPLNRTAVVQVLRAESPSCIWVRLTNHITDSLILTEPCELVPRCKEGDGISGSENLREFEYCLAPIRDRTYARCRVLENIRPQLGVQTRVLPI</sequence>
<organism evidence="1 2">
    <name type="scientific">Parelaphostrongylus tenuis</name>
    <name type="common">Meningeal worm</name>
    <dbReference type="NCBI Taxonomy" id="148309"/>
    <lineage>
        <taxon>Eukaryota</taxon>
        <taxon>Metazoa</taxon>
        <taxon>Ecdysozoa</taxon>
        <taxon>Nematoda</taxon>
        <taxon>Chromadorea</taxon>
        <taxon>Rhabditida</taxon>
        <taxon>Rhabditina</taxon>
        <taxon>Rhabditomorpha</taxon>
        <taxon>Strongyloidea</taxon>
        <taxon>Metastrongylidae</taxon>
        <taxon>Parelaphostrongylus</taxon>
    </lineage>
</organism>
<keyword evidence="2" id="KW-1185">Reference proteome</keyword>
<dbReference type="EMBL" id="JAHQIW010000610">
    <property type="protein sequence ID" value="KAJ1349132.1"/>
    <property type="molecule type" value="Genomic_DNA"/>
</dbReference>
<protein>
    <submittedName>
        <fullName evidence="1">Uncharacterized protein</fullName>
    </submittedName>
</protein>
<accession>A0AAD5MHI0</accession>
<evidence type="ECO:0000313" key="2">
    <source>
        <dbReference type="Proteomes" id="UP001196413"/>
    </source>
</evidence>
<reference evidence="1" key="1">
    <citation type="submission" date="2021-06" db="EMBL/GenBank/DDBJ databases">
        <title>Parelaphostrongylus tenuis whole genome reference sequence.</title>
        <authorList>
            <person name="Garwood T.J."/>
            <person name="Larsen P.A."/>
            <person name="Fountain-Jones N.M."/>
            <person name="Garbe J.R."/>
            <person name="Macchietto M.G."/>
            <person name="Kania S.A."/>
            <person name="Gerhold R.W."/>
            <person name="Richards J.E."/>
            <person name="Wolf T.M."/>
        </authorList>
    </citation>
    <scope>NUCLEOTIDE SEQUENCE</scope>
    <source>
        <strain evidence="1">MNPRO001-30</strain>
        <tissue evidence="1">Meninges</tissue>
    </source>
</reference>
<dbReference type="AlphaFoldDB" id="A0AAD5MHI0"/>
<gene>
    <name evidence="1" type="ORF">KIN20_004586</name>
</gene>
<name>A0AAD5MHI0_PARTN</name>
<comment type="caution">
    <text evidence="1">The sequence shown here is derived from an EMBL/GenBank/DDBJ whole genome shotgun (WGS) entry which is preliminary data.</text>
</comment>
<dbReference type="Proteomes" id="UP001196413">
    <property type="component" value="Unassembled WGS sequence"/>
</dbReference>